<keyword evidence="4" id="KW-1185">Reference proteome</keyword>
<reference evidence="4" key="1">
    <citation type="submission" date="2016-10" db="EMBL/GenBank/DDBJ databases">
        <authorList>
            <person name="Varghese N."/>
            <person name="Submissions S."/>
        </authorList>
    </citation>
    <scope>NUCLEOTIDE SEQUENCE [LARGE SCALE GENOMIC DNA]</scope>
    <source>
        <strain evidence="4">930I</strain>
    </source>
</reference>
<dbReference type="GO" id="GO:0005886">
    <property type="term" value="C:plasma membrane"/>
    <property type="evidence" value="ECO:0007669"/>
    <property type="project" value="TreeGrafter"/>
</dbReference>
<sequence length="197" mass="21240">MLRATYDWTLRQAEHPKALWVLAVVAFVESSVFPIPPDVLLIPMVLAAPTRAFRIALVCTLGSVAGGFAGYLIGLGLFDTVGRWILDTYHASETFAELQAQYQEHGLLIVFAAGFSPIPYKVFTLTSGVMEMNPWAFGAASLLSRGARFFLVAALLWRFGTPMRGFIEAHLGKLTLAFVGLLVAGVVAARLLGGGNP</sequence>
<keyword evidence="1" id="KW-0472">Membrane</keyword>
<feature type="transmembrane region" description="Helical" evidence="1">
    <location>
        <begin position="171"/>
        <end position="192"/>
    </location>
</feature>
<protein>
    <submittedName>
        <fullName evidence="3">Membrane protein YqaA, SNARE-associated domain</fullName>
    </submittedName>
</protein>
<dbReference type="Pfam" id="PF09335">
    <property type="entry name" value="VTT_dom"/>
    <property type="match status" value="1"/>
</dbReference>
<feature type="transmembrane region" description="Helical" evidence="1">
    <location>
        <begin position="135"/>
        <end position="159"/>
    </location>
</feature>
<dbReference type="RefSeq" id="WP_092617530.1">
    <property type="nucleotide sequence ID" value="NZ_FNCV01000004.1"/>
</dbReference>
<dbReference type="OrthoDB" id="9810270at2"/>
<dbReference type="InterPro" id="IPR051311">
    <property type="entry name" value="DedA_domain"/>
</dbReference>
<dbReference type="PANTHER" id="PTHR42709">
    <property type="entry name" value="ALKALINE PHOSPHATASE LIKE PROTEIN"/>
    <property type="match status" value="1"/>
</dbReference>
<dbReference type="Proteomes" id="UP000217076">
    <property type="component" value="Unassembled WGS sequence"/>
</dbReference>
<gene>
    <name evidence="3" type="ORF">SAMN05421742_10411</name>
</gene>
<dbReference type="AlphaFoldDB" id="A0A1G7Z625"/>
<evidence type="ECO:0000313" key="3">
    <source>
        <dbReference type="EMBL" id="SDH04045.1"/>
    </source>
</evidence>
<dbReference type="EMBL" id="FNCV01000004">
    <property type="protein sequence ID" value="SDH04045.1"/>
    <property type="molecule type" value="Genomic_DNA"/>
</dbReference>
<proteinExistence type="predicted"/>
<evidence type="ECO:0000259" key="2">
    <source>
        <dbReference type="Pfam" id="PF09335"/>
    </source>
</evidence>
<name>A0A1G7Z625_9PROT</name>
<feature type="transmembrane region" description="Helical" evidence="1">
    <location>
        <begin position="20"/>
        <end position="48"/>
    </location>
</feature>
<feature type="transmembrane region" description="Helical" evidence="1">
    <location>
        <begin position="55"/>
        <end position="78"/>
    </location>
</feature>
<dbReference type="PANTHER" id="PTHR42709:SF11">
    <property type="entry name" value="DEDA FAMILY PROTEIN"/>
    <property type="match status" value="1"/>
</dbReference>
<evidence type="ECO:0000256" key="1">
    <source>
        <dbReference type="SAM" id="Phobius"/>
    </source>
</evidence>
<accession>A0A1G7Z625</accession>
<feature type="domain" description="VTT" evidence="2">
    <location>
        <begin position="35"/>
        <end position="155"/>
    </location>
</feature>
<evidence type="ECO:0000313" key="4">
    <source>
        <dbReference type="Proteomes" id="UP000217076"/>
    </source>
</evidence>
<dbReference type="InterPro" id="IPR032816">
    <property type="entry name" value="VTT_dom"/>
</dbReference>
<keyword evidence="1" id="KW-1133">Transmembrane helix</keyword>
<dbReference type="STRING" id="83401.SAMN05421742_10411"/>
<keyword evidence="1" id="KW-0812">Transmembrane</keyword>
<organism evidence="3 4">
    <name type="scientific">Roseospirillum parvum</name>
    <dbReference type="NCBI Taxonomy" id="83401"/>
    <lineage>
        <taxon>Bacteria</taxon>
        <taxon>Pseudomonadati</taxon>
        <taxon>Pseudomonadota</taxon>
        <taxon>Alphaproteobacteria</taxon>
        <taxon>Rhodospirillales</taxon>
        <taxon>Rhodospirillaceae</taxon>
        <taxon>Roseospirillum</taxon>
    </lineage>
</organism>